<reference evidence="2" key="1">
    <citation type="journal article" date="2022" name="Int. J. Mol. Sci.">
        <title>Draft Genome of Tanacetum Coccineum: Genomic Comparison of Closely Related Tanacetum-Family Plants.</title>
        <authorList>
            <person name="Yamashiro T."/>
            <person name="Shiraishi A."/>
            <person name="Nakayama K."/>
            <person name="Satake H."/>
        </authorList>
    </citation>
    <scope>NUCLEOTIDE SEQUENCE</scope>
</reference>
<feature type="compositionally biased region" description="Pro residues" evidence="1">
    <location>
        <begin position="78"/>
        <end position="90"/>
    </location>
</feature>
<dbReference type="Proteomes" id="UP001151760">
    <property type="component" value="Unassembled WGS sequence"/>
</dbReference>
<proteinExistence type="predicted"/>
<feature type="compositionally biased region" description="Polar residues" evidence="1">
    <location>
        <begin position="29"/>
        <end position="42"/>
    </location>
</feature>
<feature type="region of interest" description="Disordered" evidence="1">
    <location>
        <begin position="216"/>
        <end position="236"/>
    </location>
</feature>
<feature type="region of interest" description="Disordered" evidence="1">
    <location>
        <begin position="170"/>
        <end position="197"/>
    </location>
</feature>
<evidence type="ECO:0000256" key="1">
    <source>
        <dbReference type="SAM" id="MobiDB-lite"/>
    </source>
</evidence>
<gene>
    <name evidence="2" type="ORF">Tco_0679632</name>
</gene>
<feature type="compositionally biased region" description="Pro residues" evidence="1">
    <location>
        <begin position="218"/>
        <end position="228"/>
    </location>
</feature>
<feature type="compositionally biased region" description="Acidic residues" evidence="1">
    <location>
        <begin position="126"/>
        <end position="151"/>
    </location>
</feature>
<dbReference type="EMBL" id="BQNB010009550">
    <property type="protein sequence ID" value="GJS65068.1"/>
    <property type="molecule type" value="Genomic_DNA"/>
</dbReference>
<keyword evidence="3" id="KW-1185">Reference proteome</keyword>
<evidence type="ECO:0000313" key="3">
    <source>
        <dbReference type="Proteomes" id="UP001151760"/>
    </source>
</evidence>
<sequence length="236" mass="25806">MLLHDLPLLRWLWDWSPPPEAKSRRDAPQATNGVKTCNNPFIQVSDEEPEVPAKAPPSLDYVLGPEHPPSPDYVRGPDYPPLPDYVPGPKYPEYLVSADDEAPIEDQPLPADASPTALSSGYVADSDLEEHPEDDLADYPASEDNDKEEEEHLALANSFVVPVVDPVPLAEDTEAFKTDESAPTPPSPRPRKARISVRLEPPMAASIEARIDEYYVAPTPPLPPPSPLTPLSSLLS</sequence>
<evidence type="ECO:0000313" key="2">
    <source>
        <dbReference type="EMBL" id="GJS65068.1"/>
    </source>
</evidence>
<organism evidence="2 3">
    <name type="scientific">Tanacetum coccineum</name>
    <dbReference type="NCBI Taxonomy" id="301880"/>
    <lineage>
        <taxon>Eukaryota</taxon>
        <taxon>Viridiplantae</taxon>
        <taxon>Streptophyta</taxon>
        <taxon>Embryophyta</taxon>
        <taxon>Tracheophyta</taxon>
        <taxon>Spermatophyta</taxon>
        <taxon>Magnoliopsida</taxon>
        <taxon>eudicotyledons</taxon>
        <taxon>Gunneridae</taxon>
        <taxon>Pentapetalae</taxon>
        <taxon>asterids</taxon>
        <taxon>campanulids</taxon>
        <taxon>Asterales</taxon>
        <taxon>Asteraceae</taxon>
        <taxon>Asteroideae</taxon>
        <taxon>Anthemideae</taxon>
        <taxon>Anthemidinae</taxon>
        <taxon>Tanacetum</taxon>
    </lineage>
</organism>
<name>A0ABQ4XID8_9ASTR</name>
<comment type="caution">
    <text evidence="2">The sequence shown here is derived from an EMBL/GenBank/DDBJ whole genome shotgun (WGS) entry which is preliminary data.</text>
</comment>
<accession>A0ABQ4XID8</accession>
<protein>
    <submittedName>
        <fullName evidence="2">Uncharacterized protein</fullName>
    </submittedName>
</protein>
<feature type="region of interest" description="Disordered" evidence="1">
    <location>
        <begin position="14"/>
        <end position="153"/>
    </location>
</feature>
<reference evidence="2" key="2">
    <citation type="submission" date="2022-01" db="EMBL/GenBank/DDBJ databases">
        <authorList>
            <person name="Yamashiro T."/>
            <person name="Shiraishi A."/>
            <person name="Satake H."/>
            <person name="Nakayama K."/>
        </authorList>
    </citation>
    <scope>NUCLEOTIDE SEQUENCE</scope>
</reference>